<dbReference type="InParanoid" id="D7FU38"/>
<dbReference type="Pfam" id="PF01042">
    <property type="entry name" value="Ribonuc_L-PSP"/>
    <property type="match status" value="1"/>
</dbReference>
<evidence type="ECO:0000313" key="5">
    <source>
        <dbReference type="EMBL" id="CBJ31565.1"/>
    </source>
</evidence>
<dbReference type="STRING" id="2880.D7FU38"/>
<feature type="compositionally biased region" description="Basic and acidic residues" evidence="4">
    <location>
        <begin position="77"/>
        <end position="86"/>
    </location>
</feature>
<evidence type="ECO:0000256" key="2">
    <source>
        <dbReference type="ARBA" id="ARBA00022643"/>
    </source>
</evidence>
<sequence length="556" mass="58598">MTVGNRFGCSATKHRSARSLPLASSPGLPWAETVTESHRNTNTRASATSVAATARAGAAQADGSASNGTLGSGGGGGDDKGLRRDSNTSNGGSAKEAACDTSVLQTLLKRYRPHAIWFFAPSTPSKEAYTVCQEMGVEVIAQVGTVGQARTAVEMGASVVVAQGREAGGHGLRPEVARGVLPLAAAVSVELAETGKPVLAAGGIVSGRGLLASLALGCDGVVMGTRYCATYEALGTDDHKAKIVSTSGDETVRTRVFDMAAAVRPHNPVLWPEPYDSSGVAWNDFTAKWHTREARLEEDLSDRDGVTGHSRPTAQLEDAERTRDLSIAKVYMGEGAGLIYSVDAAEKITRDVAREAEEQLDIVNRLRTDMEFDPPPRPRVSGGGGKPMSLSANNIDDMDRWGLDSQATVRVKRANTVSDLSNPVRAPGTRQVISSGSSYEKMAGYSRAVRVGKHVQVAGTTATDPDGSGVLCIGDVGGQTQYIFHIIALALREAGCSLENVVRTRMYVTDIKNAEKVMAEHCKVFSSIRPAATLVSVSSLVHPDLLVEIEADALEP</sequence>
<dbReference type="GO" id="GO:0018580">
    <property type="term" value="F:nitronate monooxygenase activity"/>
    <property type="evidence" value="ECO:0007669"/>
    <property type="project" value="InterPro"/>
</dbReference>
<evidence type="ECO:0000256" key="4">
    <source>
        <dbReference type="SAM" id="MobiDB-lite"/>
    </source>
</evidence>
<dbReference type="SUPFAM" id="SSF51412">
    <property type="entry name" value="Inosine monophosphate dehydrogenase (IMPDH)"/>
    <property type="match status" value="1"/>
</dbReference>
<dbReference type="eggNOG" id="ENOG502RHJM">
    <property type="taxonomic scope" value="Eukaryota"/>
</dbReference>
<dbReference type="PANTHER" id="PTHR32332:SF20">
    <property type="entry name" value="2-NITROPROPANE DIOXYGENASE-LIKE PROTEIN"/>
    <property type="match status" value="1"/>
</dbReference>
<keyword evidence="2" id="KW-0288">FMN</keyword>
<accession>D7FU38</accession>
<dbReference type="OrthoDB" id="10265891at2759"/>
<evidence type="ECO:0000313" key="6">
    <source>
        <dbReference type="Proteomes" id="UP000002630"/>
    </source>
</evidence>
<dbReference type="SUPFAM" id="SSF55298">
    <property type="entry name" value="YjgF-like"/>
    <property type="match status" value="1"/>
</dbReference>
<dbReference type="InterPro" id="IPR006175">
    <property type="entry name" value="YjgF/YER057c/UK114"/>
</dbReference>
<dbReference type="Pfam" id="PF03060">
    <property type="entry name" value="NMO"/>
    <property type="match status" value="1"/>
</dbReference>
<evidence type="ECO:0000256" key="1">
    <source>
        <dbReference type="ARBA" id="ARBA00022630"/>
    </source>
</evidence>
<dbReference type="Gene3D" id="3.30.1330.40">
    <property type="entry name" value="RutC-like"/>
    <property type="match status" value="1"/>
</dbReference>
<dbReference type="Gene3D" id="3.20.20.70">
    <property type="entry name" value="Aldolase class I"/>
    <property type="match status" value="1"/>
</dbReference>
<keyword evidence="6" id="KW-1185">Reference proteome</keyword>
<feature type="region of interest" description="Disordered" evidence="4">
    <location>
        <begin position="300"/>
        <end position="320"/>
    </location>
</feature>
<dbReference type="CDD" id="cd04730">
    <property type="entry name" value="NPD_like"/>
    <property type="match status" value="1"/>
</dbReference>
<dbReference type="CDD" id="cd06154">
    <property type="entry name" value="YjgF_YER057c_UK114_like_6"/>
    <property type="match status" value="1"/>
</dbReference>
<dbReference type="PANTHER" id="PTHR32332">
    <property type="entry name" value="2-NITROPROPANE DIOXYGENASE"/>
    <property type="match status" value="1"/>
</dbReference>
<dbReference type="InterPro" id="IPR004136">
    <property type="entry name" value="NMO"/>
</dbReference>
<dbReference type="AlphaFoldDB" id="D7FU38"/>
<dbReference type="InterPro" id="IPR035959">
    <property type="entry name" value="RutC-like_sf"/>
</dbReference>
<dbReference type="InterPro" id="IPR013785">
    <property type="entry name" value="Aldolase_TIM"/>
</dbReference>
<reference evidence="5 6" key="1">
    <citation type="journal article" date="2010" name="Nature">
        <title>The Ectocarpus genome and the independent evolution of multicellularity in brown algae.</title>
        <authorList>
            <person name="Cock J.M."/>
            <person name="Sterck L."/>
            <person name="Rouze P."/>
            <person name="Scornet D."/>
            <person name="Allen A.E."/>
            <person name="Amoutzias G."/>
            <person name="Anthouard V."/>
            <person name="Artiguenave F."/>
            <person name="Aury J.M."/>
            <person name="Badger J.H."/>
            <person name="Beszteri B."/>
            <person name="Billiau K."/>
            <person name="Bonnet E."/>
            <person name="Bothwell J.H."/>
            <person name="Bowler C."/>
            <person name="Boyen C."/>
            <person name="Brownlee C."/>
            <person name="Carrano C.J."/>
            <person name="Charrier B."/>
            <person name="Cho G.Y."/>
            <person name="Coelho S.M."/>
            <person name="Collen J."/>
            <person name="Corre E."/>
            <person name="Da Silva C."/>
            <person name="Delage L."/>
            <person name="Delaroque N."/>
            <person name="Dittami S.M."/>
            <person name="Doulbeau S."/>
            <person name="Elias M."/>
            <person name="Farnham G."/>
            <person name="Gachon C.M."/>
            <person name="Gschloessl B."/>
            <person name="Heesch S."/>
            <person name="Jabbari K."/>
            <person name="Jubin C."/>
            <person name="Kawai H."/>
            <person name="Kimura K."/>
            <person name="Kloareg B."/>
            <person name="Kupper F.C."/>
            <person name="Lang D."/>
            <person name="Le Bail A."/>
            <person name="Leblanc C."/>
            <person name="Lerouge P."/>
            <person name="Lohr M."/>
            <person name="Lopez P.J."/>
            <person name="Martens C."/>
            <person name="Maumus F."/>
            <person name="Michel G."/>
            <person name="Miranda-Saavedra D."/>
            <person name="Morales J."/>
            <person name="Moreau H."/>
            <person name="Motomura T."/>
            <person name="Nagasato C."/>
            <person name="Napoli C.A."/>
            <person name="Nelson D.R."/>
            <person name="Nyvall-Collen P."/>
            <person name="Peters A.F."/>
            <person name="Pommier C."/>
            <person name="Potin P."/>
            <person name="Poulain J."/>
            <person name="Quesneville H."/>
            <person name="Read B."/>
            <person name="Rensing S.A."/>
            <person name="Ritter A."/>
            <person name="Rousvoal S."/>
            <person name="Samanta M."/>
            <person name="Samson G."/>
            <person name="Schroeder D.C."/>
            <person name="Segurens B."/>
            <person name="Strittmatter M."/>
            <person name="Tonon T."/>
            <person name="Tregear J.W."/>
            <person name="Valentin K."/>
            <person name="von Dassow P."/>
            <person name="Yamagishi T."/>
            <person name="Van de Peer Y."/>
            <person name="Wincker P."/>
        </authorList>
    </citation>
    <scope>NUCLEOTIDE SEQUENCE [LARGE SCALE GENOMIC DNA]</scope>
    <source>
        <strain evidence="6">Ec32 / CCAP1310/4</strain>
    </source>
</reference>
<gene>
    <name evidence="5" type="ORF">Esi_0265_0025</name>
</gene>
<dbReference type="EMBL" id="FN648448">
    <property type="protein sequence ID" value="CBJ31565.1"/>
    <property type="molecule type" value="Genomic_DNA"/>
</dbReference>
<evidence type="ECO:0000256" key="3">
    <source>
        <dbReference type="ARBA" id="ARBA00023002"/>
    </source>
</evidence>
<protein>
    <submittedName>
        <fullName evidence="5">Uncharacterized protein</fullName>
    </submittedName>
</protein>
<name>D7FU38_ECTSI</name>
<feature type="region of interest" description="Disordered" evidence="4">
    <location>
        <begin position="1"/>
        <end position="96"/>
    </location>
</feature>
<keyword evidence="1" id="KW-0285">Flavoprotein</keyword>
<dbReference type="Proteomes" id="UP000002630">
    <property type="component" value="Linkage Group LG05"/>
</dbReference>
<feature type="compositionally biased region" description="Low complexity" evidence="4">
    <location>
        <begin position="40"/>
        <end position="69"/>
    </location>
</feature>
<keyword evidence="3" id="KW-0560">Oxidoreductase</keyword>
<dbReference type="EMBL" id="FN649730">
    <property type="protein sequence ID" value="CBJ31565.1"/>
    <property type="molecule type" value="Genomic_DNA"/>
</dbReference>
<organism evidence="5 6">
    <name type="scientific">Ectocarpus siliculosus</name>
    <name type="common">Brown alga</name>
    <name type="synonym">Conferva siliculosa</name>
    <dbReference type="NCBI Taxonomy" id="2880"/>
    <lineage>
        <taxon>Eukaryota</taxon>
        <taxon>Sar</taxon>
        <taxon>Stramenopiles</taxon>
        <taxon>Ochrophyta</taxon>
        <taxon>PX clade</taxon>
        <taxon>Phaeophyceae</taxon>
        <taxon>Ectocarpales</taxon>
        <taxon>Ectocarpaceae</taxon>
        <taxon>Ectocarpus</taxon>
    </lineage>
</organism>
<proteinExistence type="predicted"/>